<dbReference type="PANTHER" id="PTHR12155:SF41">
    <property type="entry name" value="SCHLAFEN ALBA-2 DOMAIN-CONTAINING PROTEIN"/>
    <property type="match status" value="1"/>
</dbReference>
<dbReference type="Proteomes" id="UP001347796">
    <property type="component" value="Unassembled WGS sequence"/>
</dbReference>
<organism evidence="2 3">
    <name type="scientific">Patella caerulea</name>
    <name type="common">Rayed Mediterranean limpet</name>
    <dbReference type="NCBI Taxonomy" id="87958"/>
    <lineage>
        <taxon>Eukaryota</taxon>
        <taxon>Metazoa</taxon>
        <taxon>Spiralia</taxon>
        <taxon>Lophotrochozoa</taxon>
        <taxon>Mollusca</taxon>
        <taxon>Gastropoda</taxon>
        <taxon>Patellogastropoda</taxon>
        <taxon>Patelloidea</taxon>
        <taxon>Patellidae</taxon>
        <taxon>Patella</taxon>
    </lineage>
</organism>
<protein>
    <recommendedName>
        <fullName evidence="1">Schlafen AlbA-2 domain-containing protein</fullName>
    </recommendedName>
</protein>
<dbReference type="AlphaFoldDB" id="A0AAN8JTT8"/>
<gene>
    <name evidence="2" type="ORF">SNE40_007455</name>
</gene>
<evidence type="ECO:0000313" key="2">
    <source>
        <dbReference type="EMBL" id="KAK6185162.1"/>
    </source>
</evidence>
<sequence>MATSRPKVKPYYIRGSIVPFEEDAMHEFKGHRNLTIEELPPWTQESKTEKSSRKSVSRTINAFLNTGYGGTVYLGIIDSGKVSGLKLTQYQKDHVTGSLQDLMGRYTPPVKSHRYKIKFIPVLSKGVSEKDITRQCSYDSSSVVDITGRSREHLYRTHRYCWCDNDSNAQHNCGLLIADYIIEIRIKPWDSTDPRNKDHGMGTLINLHPIHENEEGSVYFRRQASLVKYSITDIVQVTRKQVKDSCRKEIERLKREIHQACKK</sequence>
<dbReference type="Pfam" id="PF04326">
    <property type="entry name" value="SLFN_AlbA_2"/>
    <property type="match status" value="1"/>
</dbReference>
<reference evidence="2 3" key="1">
    <citation type="submission" date="2024-01" db="EMBL/GenBank/DDBJ databases">
        <title>The genome of the rayed Mediterranean limpet Patella caerulea (Linnaeus, 1758).</title>
        <authorList>
            <person name="Anh-Thu Weber A."/>
            <person name="Halstead-Nussloch G."/>
        </authorList>
    </citation>
    <scope>NUCLEOTIDE SEQUENCE [LARGE SCALE GENOMIC DNA]</scope>
    <source>
        <strain evidence="2">AATW-2023a</strain>
        <tissue evidence="2">Whole specimen</tissue>
    </source>
</reference>
<proteinExistence type="predicted"/>
<accession>A0AAN8JTT8</accession>
<comment type="caution">
    <text evidence="2">The sequence shown here is derived from an EMBL/GenBank/DDBJ whole genome shotgun (WGS) entry which is preliminary data.</text>
</comment>
<keyword evidence="3" id="KW-1185">Reference proteome</keyword>
<dbReference type="PANTHER" id="PTHR12155">
    <property type="entry name" value="SCHLAFEN"/>
    <property type="match status" value="1"/>
</dbReference>
<evidence type="ECO:0000259" key="1">
    <source>
        <dbReference type="Pfam" id="PF04326"/>
    </source>
</evidence>
<feature type="domain" description="Schlafen AlbA-2" evidence="1">
    <location>
        <begin position="46"/>
        <end position="118"/>
    </location>
</feature>
<evidence type="ECO:0000313" key="3">
    <source>
        <dbReference type="Proteomes" id="UP001347796"/>
    </source>
</evidence>
<dbReference type="Gene3D" id="3.30.950.30">
    <property type="entry name" value="Schlafen, AAA domain"/>
    <property type="match status" value="1"/>
</dbReference>
<dbReference type="EMBL" id="JAZGQO010000006">
    <property type="protein sequence ID" value="KAK6185162.1"/>
    <property type="molecule type" value="Genomic_DNA"/>
</dbReference>
<name>A0AAN8JTT8_PATCE</name>
<dbReference type="InterPro" id="IPR029684">
    <property type="entry name" value="Schlafen"/>
</dbReference>
<dbReference type="InterPro" id="IPR007421">
    <property type="entry name" value="Schlafen_AlbA_2_dom"/>
</dbReference>
<dbReference type="InterPro" id="IPR038461">
    <property type="entry name" value="Schlafen_AlbA_2_dom_sf"/>
</dbReference>